<comment type="catalytic activity">
    <reaction evidence="5">
        <text>an aldehyde + NAD(+) + H2O = a carboxylate + NADH + 2 H(+)</text>
        <dbReference type="Rhea" id="RHEA:16185"/>
        <dbReference type="ChEBI" id="CHEBI:15377"/>
        <dbReference type="ChEBI" id="CHEBI:15378"/>
        <dbReference type="ChEBI" id="CHEBI:17478"/>
        <dbReference type="ChEBI" id="CHEBI:29067"/>
        <dbReference type="ChEBI" id="CHEBI:57540"/>
        <dbReference type="ChEBI" id="CHEBI:57945"/>
        <dbReference type="EC" id="1.2.1.3"/>
    </reaction>
</comment>
<dbReference type="InterPro" id="IPR015590">
    <property type="entry name" value="Aldehyde_DH_dom"/>
</dbReference>
<keyword evidence="3" id="KW-0520">NAD</keyword>
<dbReference type="EMBL" id="JAGMUU010000024">
    <property type="protein sequence ID" value="KAH7124899.1"/>
    <property type="molecule type" value="Genomic_DNA"/>
</dbReference>
<gene>
    <name evidence="9" type="ORF">B0J13DRAFT_646847</name>
</gene>
<feature type="domain" description="Aldehyde dehydrogenase" evidence="8">
    <location>
        <begin position="29"/>
        <end position="493"/>
    </location>
</feature>
<dbReference type="InterPro" id="IPR016161">
    <property type="entry name" value="Ald_DH/histidinol_DH"/>
</dbReference>
<evidence type="ECO:0000256" key="7">
    <source>
        <dbReference type="RuleBase" id="RU003345"/>
    </source>
</evidence>
<sequence length="511" mass="55127">MTASVFADLVTPNGIRYRQPLGLFIKNQFVESRSGETISTIDPANEEEIARVHAADASDVEDAVCAAREAFEGGWVETPGTDRGRLLYKLADLIEQHGELLAAIESWDNGKPYSTAILEDLPEVVAVFRYYAGWADKSYGQVIETRGTKLNYTVAEPIGVCGQIIPWNYPIVMASWKLAPALAAGNTVVLKASEQTPLSALFLASLIKPAGFPAGVVNIINGYGAVAGAALASHLDVDKIAFTGSTQTGKEIMRLASSNLKSVTLETGGKSPLIVFNDADLHAAVAAAYPGVMGNAGQNCTANSRVLVQEDVYERFLKLFKAKAVSDAKIGDPFATDTSQGPQVTQAQFDRILSYVESGKEEGAQLIYGGKPHKSLNGKGFFIEPTIFTNVTPEMRIYREEIFGPFVVILPFKTESEVVQMANDTEYGLAAAVFTRDIARAHSITRKIKAGTVWINNSQTVDPRVPFGGFKQSGIGQEQGEASIKAYTNYKTVIVDLAPETHSHPSLEPKL</sequence>
<dbReference type="AlphaFoldDB" id="A0A9P9DS37"/>
<evidence type="ECO:0000256" key="6">
    <source>
        <dbReference type="PROSITE-ProRule" id="PRU10007"/>
    </source>
</evidence>
<dbReference type="InterPro" id="IPR016163">
    <property type="entry name" value="Ald_DH_C"/>
</dbReference>
<evidence type="ECO:0000256" key="1">
    <source>
        <dbReference type="ARBA" id="ARBA00009986"/>
    </source>
</evidence>
<dbReference type="CDD" id="cd07091">
    <property type="entry name" value="ALDH_F1-2_Ald2-like"/>
    <property type="match status" value="1"/>
</dbReference>
<name>A0A9P9DS37_9HYPO</name>
<dbReference type="OrthoDB" id="310895at2759"/>
<comment type="similarity">
    <text evidence="1 7">Belongs to the aldehyde dehydrogenase family.</text>
</comment>
<dbReference type="InterPro" id="IPR016162">
    <property type="entry name" value="Ald_DH_N"/>
</dbReference>
<evidence type="ECO:0000313" key="9">
    <source>
        <dbReference type="EMBL" id="KAH7124899.1"/>
    </source>
</evidence>
<evidence type="ECO:0000259" key="8">
    <source>
        <dbReference type="Pfam" id="PF00171"/>
    </source>
</evidence>
<dbReference type="Gene3D" id="3.40.605.10">
    <property type="entry name" value="Aldehyde Dehydrogenase, Chain A, domain 1"/>
    <property type="match status" value="1"/>
</dbReference>
<dbReference type="FunFam" id="3.40.309.10:FF:000012">
    <property type="entry name" value="Betaine aldehyde dehydrogenase"/>
    <property type="match status" value="1"/>
</dbReference>
<feature type="active site" evidence="6">
    <location>
        <position position="266"/>
    </location>
</feature>
<dbReference type="PROSITE" id="PS00687">
    <property type="entry name" value="ALDEHYDE_DEHYDR_GLU"/>
    <property type="match status" value="1"/>
</dbReference>
<proteinExistence type="inferred from homology"/>
<evidence type="ECO:0000256" key="2">
    <source>
        <dbReference type="ARBA" id="ARBA00023002"/>
    </source>
</evidence>
<accession>A0A9P9DS37</accession>
<keyword evidence="10" id="KW-1185">Reference proteome</keyword>
<reference evidence="9" key="1">
    <citation type="journal article" date="2021" name="Nat. Commun.">
        <title>Genetic determinants of endophytism in the Arabidopsis root mycobiome.</title>
        <authorList>
            <person name="Mesny F."/>
            <person name="Miyauchi S."/>
            <person name="Thiergart T."/>
            <person name="Pickel B."/>
            <person name="Atanasova L."/>
            <person name="Karlsson M."/>
            <person name="Huettel B."/>
            <person name="Barry K.W."/>
            <person name="Haridas S."/>
            <person name="Chen C."/>
            <person name="Bauer D."/>
            <person name="Andreopoulos W."/>
            <person name="Pangilinan J."/>
            <person name="LaButti K."/>
            <person name="Riley R."/>
            <person name="Lipzen A."/>
            <person name="Clum A."/>
            <person name="Drula E."/>
            <person name="Henrissat B."/>
            <person name="Kohler A."/>
            <person name="Grigoriev I.V."/>
            <person name="Martin F.M."/>
            <person name="Hacquard S."/>
        </authorList>
    </citation>
    <scope>NUCLEOTIDE SEQUENCE</scope>
    <source>
        <strain evidence="9">MPI-CAGE-AT-0021</strain>
    </source>
</reference>
<evidence type="ECO:0000256" key="3">
    <source>
        <dbReference type="ARBA" id="ARBA00023027"/>
    </source>
</evidence>
<dbReference type="PANTHER" id="PTHR11699">
    <property type="entry name" value="ALDEHYDE DEHYDROGENASE-RELATED"/>
    <property type="match status" value="1"/>
</dbReference>
<dbReference type="SUPFAM" id="SSF53720">
    <property type="entry name" value="ALDH-like"/>
    <property type="match status" value="1"/>
</dbReference>
<dbReference type="EC" id="1.2.1.3" evidence="4"/>
<keyword evidence="2 7" id="KW-0560">Oxidoreductase</keyword>
<comment type="caution">
    <text evidence="9">The sequence shown here is derived from an EMBL/GenBank/DDBJ whole genome shotgun (WGS) entry which is preliminary data.</text>
</comment>
<evidence type="ECO:0000313" key="10">
    <source>
        <dbReference type="Proteomes" id="UP000717696"/>
    </source>
</evidence>
<protein>
    <recommendedName>
        <fullName evidence="4">aldehyde dehydrogenase (NAD(+))</fullName>
        <ecNumber evidence="4">1.2.1.3</ecNumber>
    </recommendedName>
</protein>
<dbReference type="Proteomes" id="UP000717696">
    <property type="component" value="Unassembled WGS sequence"/>
</dbReference>
<organism evidence="9 10">
    <name type="scientific">Dactylonectria estremocensis</name>
    <dbReference type="NCBI Taxonomy" id="1079267"/>
    <lineage>
        <taxon>Eukaryota</taxon>
        <taxon>Fungi</taxon>
        <taxon>Dikarya</taxon>
        <taxon>Ascomycota</taxon>
        <taxon>Pezizomycotina</taxon>
        <taxon>Sordariomycetes</taxon>
        <taxon>Hypocreomycetidae</taxon>
        <taxon>Hypocreales</taxon>
        <taxon>Nectriaceae</taxon>
        <taxon>Dactylonectria</taxon>
    </lineage>
</organism>
<dbReference type="FunFam" id="3.40.605.10:FF:000011">
    <property type="entry name" value="ALD5p Mitochondrial aldehyde dehydrogenase"/>
    <property type="match status" value="1"/>
</dbReference>
<evidence type="ECO:0000256" key="4">
    <source>
        <dbReference type="ARBA" id="ARBA00024226"/>
    </source>
</evidence>
<dbReference type="GO" id="GO:0004029">
    <property type="term" value="F:aldehyde dehydrogenase (NAD+) activity"/>
    <property type="evidence" value="ECO:0007669"/>
    <property type="project" value="UniProtKB-EC"/>
</dbReference>
<dbReference type="InterPro" id="IPR029510">
    <property type="entry name" value="Ald_DH_CS_GLU"/>
</dbReference>
<evidence type="ECO:0000256" key="5">
    <source>
        <dbReference type="ARBA" id="ARBA00049194"/>
    </source>
</evidence>
<dbReference type="Pfam" id="PF00171">
    <property type="entry name" value="Aldedh"/>
    <property type="match status" value="1"/>
</dbReference>
<dbReference type="Gene3D" id="3.40.309.10">
    <property type="entry name" value="Aldehyde Dehydrogenase, Chain A, domain 2"/>
    <property type="match status" value="1"/>
</dbReference>